<name>F8NW31_SERL9</name>
<dbReference type="KEGG" id="sla:SERLADRAFT_389257"/>
<dbReference type="HOGENOM" id="CLU_199935_0_0_1"/>
<dbReference type="AlphaFoldDB" id="F8NW31"/>
<organism>
    <name type="scientific">Serpula lacrymans var. lacrymans (strain S7.9)</name>
    <name type="common">Dry rot fungus</name>
    <dbReference type="NCBI Taxonomy" id="578457"/>
    <lineage>
        <taxon>Eukaryota</taxon>
        <taxon>Fungi</taxon>
        <taxon>Dikarya</taxon>
        <taxon>Basidiomycota</taxon>
        <taxon>Agaricomycotina</taxon>
        <taxon>Agaricomycetes</taxon>
        <taxon>Agaricomycetidae</taxon>
        <taxon>Boletales</taxon>
        <taxon>Coniophorineae</taxon>
        <taxon>Serpulaceae</taxon>
        <taxon>Serpula</taxon>
    </lineage>
</organism>
<evidence type="ECO:0000256" key="1">
    <source>
        <dbReference type="SAM" id="MobiDB-lite"/>
    </source>
</evidence>
<dbReference type="Proteomes" id="UP000008064">
    <property type="component" value="Unassembled WGS sequence"/>
</dbReference>
<dbReference type="GeneID" id="18811378"/>
<feature type="compositionally biased region" description="Polar residues" evidence="1">
    <location>
        <begin position="1"/>
        <end position="12"/>
    </location>
</feature>
<gene>
    <name evidence="2" type="ORF">SERLADRAFT_389257</name>
</gene>
<proteinExistence type="predicted"/>
<feature type="non-terminal residue" evidence="2">
    <location>
        <position position="89"/>
    </location>
</feature>
<dbReference type="OrthoDB" id="3028286at2759"/>
<accession>F8NW31</accession>
<reference evidence="2" key="1">
    <citation type="submission" date="2011-04" db="EMBL/GenBank/DDBJ databases">
        <title>Evolution of plant cell wall degrading machinery underlies the functional diversity of forest fungi.</title>
        <authorList>
            <consortium name="US DOE Joint Genome Institute (JGI-PGF)"/>
            <person name="Eastwood D.C."/>
            <person name="Floudas D."/>
            <person name="Binder M."/>
            <person name="Majcherczyk A."/>
            <person name="Schneider P."/>
            <person name="Aerts A."/>
            <person name="Asiegbu F.O."/>
            <person name="Baker S.E."/>
            <person name="Barry K."/>
            <person name="Bendiksby M."/>
            <person name="Blumentritt M."/>
            <person name="Coutinho P.M."/>
            <person name="Cullen D."/>
            <person name="Cullen D."/>
            <person name="Gathman A."/>
            <person name="Goodell B."/>
            <person name="Henrissat B."/>
            <person name="Ihrmark K."/>
            <person name="Kauserud H."/>
            <person name="Kohler A."/>
            <person name="LaButti K."/>
            <person name="Lapidus A."/>
            <person name="Lavin J.L."/>
            <person name="Lee Y.-H."/>
            <person name="Lindquist E."/>
            <person name="Lilly W."/>
            <person name="Lucas S."/>
            <person name="Morin E."/>
            <person name="Murat C."/>
            <person name="Oguiza J.A."/>
            <person name="Park J."/>
            <person name="Pisabarro A.G."/>
            <person name="Riley R."/>
            <person name="Rosling A."/>
            <person name="Salamov A."/>
            <person name="Schmidt O."/>
            <person name="Schmutz J."/>
            <person name="Skrede I."/>
            <person name="Stenlid J."/>
            <person name="Wiebenga A."/>
            <person name="Xie X."/>
            <person name="Kues U."/>
            <person name="Hibbett D.S."/>
            <person name="Hoffmeister D."/>
            <person name="Hogberg N."/>
            <person name="Martin F."/>
            <person name="Grigoriev I.V."/>
            <person name="Watkinson S.C."/>
        </authorList>
    </citation>
    <scope>NUCLEOTIDE SEQUENCE</scope>
    <source>
        <strain evidence="2">S7.9</strain>
    </source>
</reference>
<sequence>MANNNARFQTRSRVGVQRSKVNGDENATSKHIRQASGLVGSGASRASAVLNGIKANVQRPALGEVTTTAVNRKDVAGKATGKDNLKEST</sequence>
<protein>
    <submittedName>
        <fullName evidence="2">Uncharacterized protein</fullName>
    </submittedName>
</protein>
<feature type="region of interest" description="Disordered" evidence="1">
    <location>
        <begin position="1"/>
        <end position="31"/>
    </location>
</feature>
<dbReference type="RefSeq" id="XP_007318307.1">
    <property type="nucleotide sequence ID" value="XM_007318245.1"/>
</dbReference>
<dbReference type="EMBL" id="GL945434">
    <property type="protein sequence ID" value="EGO24288.1"/>
    <property type="molecule type" value="Genomic_DNA"/>
</dbReference>
<evidence type="ECO:0000313" key="2">
    <source>
        <dbReference type="EMBL" id="EGO24288.1"/>
    </source>
</evidence>